<proteinExistence type="predicted"/>
<comment type="caution">
    <text evidence="2">The sequence shown here is derived from an EMBL/GenBank/DDBJ whole genome shotgun (WGS) entry which is preliminary data.</text>
</comment>
<keyword evidence="3" id="KW-1185">Reference proteome</keyword>
<protein>
    <submittedName>
        <fullName evidence="2">Deoxyribodipyrimidine photolyase-like uncharacterized protein</fullName>
    </submittedName>
</protein>
<feature type="region of interest" description="Disordered" evidence="1">
    <location>
        <begin position="179"/>
        <end position="198"/>
    </location>
</feature>
<dbReference type="InterPro" id="IPR052551">
    <property type="entry name" value="UV-DNA_repair_photolyase"/>
</dbReference>
<feature type="compositionally biased region" description="Basic and acidic residues" evidence="1">
    <location>
        <begin position="179"/>
        <end position="189"/>
    </location>
</feature>
<dbReference type="Gene3D" id="3.40.50.620">
    <property type="entry name" value="HUPs"/>
    <property type="match status" value="1"/>
</dbReference>
<dbReference type="Proteomes" id="UP000581769">
    <property type="component" value="Unassembled WGS sequence"/>
</dbReference>
<dbReference type="EMBL" id="JACHMG010000001">
    <property type="protein sequence ID" value="MBB4683309.1"/>
    <property type="molecule type" value="Genomic_DNA"/>
</dbReference>
<reference evidence="2 3" key="1">
    <citation type="submission" date="2020-08" db="EMBL/GenBank/DDBJ databases">
        <title>Sequencing the genomes of 1000 actinobacteria strains.</title>
        <authorList>
            <person name="Klenk H.-P."/>
        </authorList>
    </citation>
    <scope>NUCLEOTIDE SEQUENCE [LARGE SCALE GENOMIC DNA]</scope>
    <source>
        <strain evidence="2 3">DSM 45859</strain>
    </source>
</reference>
<dbReference type="RefSeq" id="WP_312873726.1">
    <property type="nucleotide sequence ID" value="NZ_JACHMG010000001.1"/>
</dbReference>
<dbReference type="InterPro" id="IPR014729">
    <property type="entry name" value="Rossmann-like_a/b/a_fold"/>
</dbReference>
<evidence type="ECO:0000256" key="1">
    <source>
        <dbReference type="SAM" id="MobiDB-lite"/>
    </source>
</evidence>
<organism evidence="2 3">
    <name type="scientific">Amycolatopsis jiangsuensis</name>
    <dbReference type="NCBI Taxonomy" id="1181879"/>
    <lineage>
        <taxon>Bacteria</taxon>
        <taxon>Bacillati</taxon>
        <taxon>Actinomycetota</taxon>
        <taxon>Actinomycetes</taxon>
        <taxon>Pseudonocardiales</taxon>
        <taxon>Pseudonocardiaceae</taxon>
        <taxon>Amycolatopsis</taxon>
    </lineage>
</organism>
<keyword evidence="2" id="KW-0456">Lyase</keyword>
<dbReference type="Pfam" id="PF04244">
    <property type="entry name" value="DPRP"/>
    <property type="match status" value="1"/>
</dbReference>
<evidence type="ECO:0000313" key="3">
    <source>
        <dbReference type="Proteomes" id="UP000581769"/>
    </source>
</evidence>
<accession>A0A840IP19</accession>
<dbReference type="InterPro" id="IPR036134">
    <property type="entry name" value="Crypto/Photolyase_FAD-like_sf"/>
</dbReference>
<evidence type="ECO:0000313" key="2">
    <source>
        <dbReference type="EMBL" id="MBB4683309.1"/>
    </source>
</evidence>
<sequence>MPTAADMARARGTGRDRTPLWLFADQLGPHFHHAPEHREREIVVIRSDAAFAGKAYHRQKLHLVLAALYRFADEHGDRVHLIHAPTYREGLRRFGRTVVVHEPNSHAADRFVRRLHEEGLVERIFPTPGFALPKAEFAAWARGRKRFLMEDFYHAQRRRFEVLVEGADPVGGQWNFDHENRHPPPHTERLGVPAPWQPRENDVDDQVRDELDRAAAAGAIHPVGVDGPRRFAVTHDEARRALRRFLDARLPTFGPQQDAMLSQDWAMSHALLSVPLNLGLLDPLGVVRQAERRWREGRAPLAGTEGFIRQVLRWRVDLAPVLALRAGLPAPKPSAGAHAAAAVVAGTRRGRAHRELPAHRARRRP</sequence>
<dbReference type="AlphaFoldDB" id="A0A840IP19"/>
<name>A0A840IP19_9PSEU</name>
<dbReference type="PANTHER" id="PTHR38657">
    <property type="entry name" value="SLR1343 PROTEIN"/>
    <property type="match status" value="1"/>
</dbReference>
<dbReference type="SUPFAM" id="SSF48173">
    <property type="entry name" value="Cryptochrome/photolyase FAD-binding domain"/>
    <property type="match status" value="1"/>
</dbReference>
<dbReference type="PANTHER" id="PTHR38657:SF1">
    <property type="entry name" value="SLR1343 PROTEIN"/>
    <property type="match status" value="1"/>
</dbReference>
<dbReference type="Gene3D" id="1.25.40.80">
    <property type="match status" value="1"/>
</dbReference>
<gene>
    <name evidence="2" type="ORF">BJY18_000794</name>
</gene>
<dbReference type="InterPro" id="IPR007357">
    <property type="entry name" value="PhrB-like"/>
</dbReference>
<dbReference type="GO" id="GO:0016829">
    <property type="term" value="F:lyase activity"/>
    <property type="evidence" value="ECO:0007669"/>
    <property type="project" value="UniProtKB-KW"/>
</dbReference>